<accession>A0A3G4ZVA8</accession>
<dbReference type="EMBL" id="MK072102">
    <property type="protein sequence ID" value="AYV78838.1"/>
    <property type="molecule type" value="Genomic_DNA"/>
</dbReference>
<reference evidence="1" key="1">
    <citation type="submission" date="2018-10" db="EMBL/GenBank/DDBJ databases">
        <title>Hidden diversity of soil giant viruses.</title>
        <authorList>
            <person name="Schulz F."/>
            <person name="Alteio L."/>
            <person name="Goudeau D."/>
            <person name="Ryan E.M."/>
            <person name="Malmstrom R.R."/>
            <person name="Blanchard J."/>
            <person name="Woyke T."/>
        </authorList>
    </citation>
    <scope>NUCLEOTIDE SEQUENCE</scope>
    <source>
        <strain evidence="1">EDV1</strain>
    </source>
</reference>
<name>A0A3G4ZVA8_9VIRU</name>
<gene>
    <name evidence="1" type="ORF">Edafosvirus37_12</name>
</gene>
<sequence>MKSFVGFRAGVSNDLSPGITTNDFISLEQIDLISIYKIIC</sequence>
<proteinExistence type="predicted"/>
<protein>
    <submittedName>
        <fullName evidence="1">Uncharacterized protein</fullName>
    </submittedName>
</protein>
<organism evidence="1">
    <name type="scientific">Edafosvirus sp</name>
    <dbReference type="NCBI Taxonomy" id="2487765"/>
    <lineage>
        <taxon>Viruses</taxon>
        <taxon>Varidnaviria</taxon>
        <taxon>Bamfordvirae</taxon>
        <taxon>Nucleocytoviricota</taxon>
        <taxon>Megaviricetes</taxon>
        <taxon>Imitervirales</taxon>
        <taxon>Mimiviridae</taxon>
        <taxon>Klosneuvirinae</taxon>
    </lineage>
</organism>
<evidence type="ECO:0000313" key="1">
    <source>
        <dbReference type="EMBL" id="AYV78838.1"/>
    </source>
</evidence>